<evidence type="ECO:0000313" key="4">
    <source>
        <dbReference type="Proteomes" id="UP001596050"/>
    </source>
</evidence>
<feature type="region of interest" description="Disordered" evidence="1">
    <location>
        <begin position="174"/>
        <end position="200"/>
    </location>
</feature>
<feature type="region of interest" description="Disordered" evidence="1">
    <location>
        <begin position="212"/>
        <end position="290"/>
    </location>
</feature>
<dbReference type="InterPro" id="IPR011009">
    <property type="entry name" value="Kinase-like_dom_sf"/>
</dbReference>
<evidence type="ECO:0008006" key="5">
    <source>
        <dbReference type="Google" id="ProtNLM"/>
    </source>
</evidence>
<feature type="compositionally biased region" description="Low complexity" evidence="1">
    <location>
        <begin position="234"/>
        <end position="247"/>
    </location>
</feature>
<keyword evidence="4" id="KW-1185">Reference proteome</keyword>
<feature type="compositionally biased region" description="Low complexity" evidence="1">
    <location>
        <begin position="435"/>
        <end position="448"/>
    </location>
</feature>
<protein>
    <recommendedName>
        <fullName evidence="5">PEGA domain-containing protein</fullName>
    </recommendedName>
</protein>
<keyword evidence="2" id="KW-0472">Membrane</keyword>
<dbReference type="RefSeq" id="WP_379785661.1">
    <property type="nucleotide sequence ID" value="NZ_JBHSMU010000015.1"/>
</dbReference>
<evidence type="ECO:0000256" key="1">
    <source>
        <dbReference type="SAM" id="MobiDB-lite"/>
    </source>
</evidence>
<feature type="transmembrane region" description="Helical" evidence="2">
    <location>
        <begin position="358"/>
        <end position="379"/>
    </location>
</feature>
<dbReference type="EMBL" id="JBHSMU010000015">
    <property type="protein sequence ID" value="MFC5462212.1"/>
    <property type="molecule type" value="Genomic_DNA"/>
</dbReference>
<gene>
    <name evidence="3" type="ORF">ACFPN5_20580</name>
</gene>
<reference evidence="4" key="1">
    <citation type="journal article" date="2019" name="Int. J. Syst. Evol. Microbiol.">
        <title>The Global Catalogue of Microorganisms (GCM) 10K type strain sequencing project: providing services to taxonomists for standard genome sequencing and annotation.</title>
        <authorList>
            <consortium name="The Broad Institute Genomics Platform"/>
            <consortium name="The Broad Institute Genome Sequencing Center for Infectious Disease"/>
            <person name="Wu L."/>
            <person name="Ma J."/>
        </authorList>
    </citation>
    <scope>NUCLEOTIDE SEQUENCE [LARGE SCALE GENOMIC DNA]</scope>
    <source>
        <strain evidence="4">KACC 12649</strain>
    </source>
</reference>
<keyword evidence="2" id="KW-0812">Transmembrane</keyword>
<evidence type="ECO:0000313" key="3">
    <source>
        <dbReference type="EMBL" id="MFC5462212.1"/>
    </source>
</evidence>
<feature type="compositionally biased region" description="Polar residues" evidence="1">
    <location>
        <begin position="336"/>
        <end position="351"/>
    </location>
</feature>
<proteinExistence type="predicted"/>
<feature type="region of interest" description="Disordered" evidence="1">
    <location>
        <begin position="326"/>
        <end position="354"/>
    </location>
</feature>
<comment type="caution">
    <text evidence="3">The sequence shown here is derived from an EMBL/GenBank/DDBJ whole genome shotgun (WGS) entry which is preliminary data.</text>
</comment>
<dbReference type="SUPFAM" id="SSF56112">
    <property type="entry name" value="Protein kinase-like (PK-like)"/>
    <property type="match status" value="1"/>
</dbReference>
<keyword evidence="2" id="KW-1133">Transmembrane helix</keyword>
<dbReference type="Proteomes" id="UP001596050">
    <property type="component" value="Unassembled WGS sequence"/>
</dbReference>
<name>A0ABW0LBA2_9BURK</name>
<sequence length="543" mass="55287">MTSQNTTIYTPFADGRTVRDIVEHTPALVNEAWCRDLLRHTLDSLERQYATGSPHRPISPDTIVMLANNEPLLLPAAEEVGPASGQTLAADLHALALVVHYAITAELPPDGPLGPRLYDNYSTALTNGLDRCLGPNGRLRPKTAADMRALLGIDAPSSSEAIHASSVAPASAAVAPAPGPAAELPAESVAPLDESTSAPPRFVTAPAAQELAPAPDYGQPVPVPPTPEVRPAEAEPALPVAAAPVRPDTAPTDAPRLHTPSATAPLPEARTAQASVPEKRAEVPPAGSDTLLRTPAAAATDTAAAPGPTGHASPAKAPTALEAATAARLHEEASRGRTTAAPQSRASTSPGAGSVQRWGWIAGAAIVLLAAGSALVSFLQQDDARDMVNLSLPPAERAANGLEPGETVVAPRAEVANPEAGELAPVAGADPAAVAAPGAESGVPTPGANPGGLPPAASTVPGKPSDAVVNGTTYKLVIKPWGTIYVDGIDRGVSPPVKRLTLGKGLHTIQIVNPNFPDHILTVDSGSQESTTIQHDFTAKAAE</sequence>
<feature type="region of interest" description="Disordered" evidence="1">
    <location>
        <begin position="435"/>
        <end position="464"/>
    </location>
</feature>
<feature type="compositionally biased region" description="Low complexity" evidence="1">
    <location>
        <begin position="174"/>
        <end position="188"/>
    </location>
</feature>
<evidence type="ECO:0000256" key="2">
    <source>
        <dbReference type="SAM" id="Phobius"/>
    </source>
</evidence>
<organism evidence="3 4">
    <name type="scientific">Massilia niabensis</name>
    <dbReference type="NCBI Taxonomy" id="544910"/>
    <lineage>
        <taxon>Bacteria</taxon>
        <taxon>Pseudomonadati</taxon>
        <taxon>Pseudomonadota</taxon>
        <taxon>Betaproteobacteria</taxon>
        <taxon>Burkholderiales</taxon>
        <taxon>Oxalobacteraceae</taxon>
        <taxon>Telluria group</taxon>
        <taxon>Massilia</taxon>
    </lineage>
</organism>
<accession>A0ABW0LBA2</accession>